<gene>
    <name evidence="1" type="ORF">METZ01_LOCUS273286</name>
</gene>
<dbReference type="Pfam" id="PF16154">
    <property type="entry name" value="DUF4862"/>
    <property type="match status" value="1"/>
</dbReference>
<protein>
    <recommendedName>
        <fullName evidence="2">DUF4862 domain-containing protein</fullName>
    </recommendedName>
</protein>
<dbReference type="EMBL" id="UINC01078912">
    <property type="protein sequence ID" value="SVC20432.1"/>
    <property type="molecule type" value="Genomic_DNA"/>
</dbReference>
<evidence type="ECO:0000313" key="1">
    <source>
        <dbReference type="EMBL" id="SVC20432.1"/>
    </source>
</evidence>
<dbReference type="InterPro" id="IPR032344">
    <property type="entry name" value="DUF4862"/>
</dbReference>
<sequence>MKYIIGAYATAPSLGIKDKSVERIFYEKLIQSLPEMRGLEIPFWGKEIHQFGSEFLLDIINPDWDNVLSCIPGTMSFLAKTSNFGLASDDNNGRAKAIAMHKRANNFLHRMNDLYGRKSIIAVQIVTAPSFPVTGVSSSLDSFLKSMDEILSWNWDNTKIVVEHCDASVSKQPFEKGFFAIEDEIQSLSRISNSYKVGITINWARSAIEGRSSNKPIEHLKLASKNKFLSGLIFSGVSESDEHYGDWKDTHMPFAHSYNVEHYENNSLLTLENITRSLECIDVEKLDYLGVKLLSMPIDKPDISRRVGLNCDAISILNKILLN</sequence>
<accession>A0A382KAJ4</accession>
<name>A0A382KAJ4_9ZZZZ</name>
<evidence type="ECO:0008006" key="2">
    <source>
        <dbReference type="Google" id="ProtNLM"/>
    </source>
</evidence>
<proteinExistence type="predicted"/>
<reference evidence="1" key="1">
    <citation type="submission" date="2018-05" db="EMBL/GenBank/DDBJ databases">
        <authorList>
            <person name="Lanie J.A."/>
            <person name="Ng W.-L."/>
            <person name="Kazmierczak K.M."/>
            <person name="Andrzejewski T.M."/>
            <person name="Davidsen T.M."/>
            <person name="Wayne K.J."/>
            <person name="Tettelin H."/>
            <person name="Glass J.I."/>
            <person name="Rusch D."/>
            <person name="Podicherti R."/>
            <person name="Tsui H.-C.T."/>
            <person name="Winkler M.E."/>
        </authorList>
    </citation>
    <scope>NUCLEOTIDE SEQUENCE</scope>
</reference>
<organism evidence="1">
    <name type="scientific">marine metagenome</name>
    <dbReference type="NCBI Taxonomy" id="408172"/>
    <lineage>
        <taxon>unclassified sequences</taxon>
        <taxon>metagenomes</taxon>
        <taxon>ecological metagenomes</taxon>
    </lineage>
</organism>
<dbReference type="AlphaFoldDB" id="A0A382KAJ4"/>